<evidence type="ECO:0000313" key="2">
    <source>
        <dbReference type="Proteomes" id="UP001145114"/>
    </source>
</evidence>
<reference evidence="1" key="1">
    <citation type="submission" date="2022-06" db="EMBL/GenBank/DDBJ databases">
        <title>Phylogenomic reconstructions and comparative analyses of Kickxellomycotina fungi.</title>
        <authorList>
            <person name="Reynolds N.K."/>
            <person name="Stajich J.E."/>
            <person name="Barry K."/>
            <person name="Grigoriev I.V."/>
            <person name="Crous P."/>
            <person name="Smith M.E."/>
        </authorList>
    </citation>
    <scope>NUCLEOTIDE SEQUENCE</scope>
    <source>
        <strain evidence="1">RSA 2271</strain>
    </source>
</reference>
<gene>
    <name evidence="1" type="ORF">EV182_002941</name>
</gene>
<protein>
    <submittedName>
        <fullName evidence="1">Uncharacterized protein</fullName>
    </submittedName>
</protein>
<organism evidence="1 2">
    <name type="scientific">Spiromyces aspiralis</name>
    <dbReference type="NCBI Taxonomy" id="68401"/>
    <lineage>
        <taxon>Eukaryota</taxon>
        <taxon>Fungi</taxon>
        <taxon>Fungi incertae sedis</taxon>
        <taxon>Zoopagomycota</taxon>
        <taxon>Kickxellomycotina</taxon>
        <taxon>Kickxellomycetes</taxon>
        <taxon>Kickxellales</taxon>
        <taxon>Kickxellaceae</taxon>
        <taxon>Spiromyces</taxon>
    </lineage>
</organism>
<dbReference type="EMBL" id="JAMZIH010000684">
    <property type="protein sequence ID" value="KAJ1678996.1"/>
    <property type="molecule type" value="Genomic_DNA"/>
</dbReference>
<name>A0ACC1HRT3_9FUNG</name>
<accession>A0ACC1HRT3</accession>
<dbReference type="Proteomes" id="UP001145114">
    <property type="component" value="Unassembled WGS sequence"/>
</dbReference>
<keyword evidence="2" id="KW-1185">Reference proteome</keyword>
<comment type="caution">
    <text evidence="1">The sequence shown here is derived from an EMBL/GenBank/DDBJ whole genome shotgun (WGS) entry which is preliminary data.</text>
</comment>
<sequence length="301" mass="33223">MASSRLASLVTGVRAAGCSHSVGPRRRRRLFSSLMVPSFRSHAVPGLSHATPQGSVTTLVNYRRQSVQSLLFQPAGVPRRTMFIQTEATPNEDALRFIPGVPVLEDTTNTIEFMSAREALKSPLATRLFGVDGVKSVMFGSEFISVVKDPDTPWQLMKPDIYAAIMDHFSSGKPLLRDPSSHGKSSTDVLAEDSDIVAEIKELLETRIRPSIQEDGGDLDFVGFDETSGLVKIKLRGACRGCASSTITLKNGIENMLRYYIPEVQTVEDVTDELEAQAAKELEKLEARLAKEEQERERQQQ</sequence>
<evidence type="ECO:0000313" key="1">
    <source>
        <dbReference type="EMBL" id="KAJ1678996.1"/>
    </source>
</evidence>
<proteinExistence type="predicted"/>